<keyword evidence="11" id="KW-1185">Reference proteome</keyword>
<evidence type="ECO:0000256" key="5">
    <source>
        <dbReference type="ARBA" id="ARBA00022984"/>
    </source>
</evidence>
<comment type="similarity">
    <text evidence="2">Belongs to the YkuD family.</text>
</comment>
<dbReference type="InterPro" id="IPR038063">
    <property type="entry name" value="Transpep_catalytic_dom"/>
</dbReference>
<gene>
    <name evidence="10" type="ORF">SYN_00443</name>
</gene>
<keyword evidence="6 7" id="KW-0961">Cell wall biogenesis/degradation</keyword>
<dbReference type="RefSeq" id="WP_011417882.1">
    <property type="nucleotide sequence ID" value="NC_007759.1"/>
</dbReference>
<dbReference type="GO" id="GO:0009252">
    <property type="term" value="P:peptidoglycan biosynthetic process"/>
    <property type="evidence" value="ECO:0007669"/>
    <property type="project" value="UniProtKB-UniPathway"/>
</dbReference>
<dbReference type="PANTHER" id="PTHR36699:SF1">
    <property type="entry name" value="L,D-TRANSPEPTIDASE YAFK-RELATED"/>
    <property type="match status" value="1"/>
</dbReference>
<sequence length="313" mass="35358">MDVDACKRRCRILTALAVFVLFTAVPRQGGGFAFSNDYPLSYFEFFEEKPSVAGVIRKIGPRAEARIKPFFEKAGLPYPSRRLAFVVLKEEKKLEVWTRYDGNWVHVRTYDILAASGSRGPKRKKGDYQVPEGIYQIVSLNPASRFHLSMKINYPNAYDLQMARNEQRSNLGGDIFIHGKTRSHGCLAMGNKAIEELFVLVAKTRPRNVKVVIAPHDLRKSDPALNLPSQPSWLPDLYGVIGRELAKFRLSEDAPEDSFSENNSKMRMTANPEATVPKEPPVINQPKVQEMLVRQNSEDGKAADLQQETVHLQ</sequence>
<dbReference type="EMBL" id="CP000252">
    <property type="protein sequence ID" value="ABC77861.1"/>
    <property type="molecule type" value="Genomic_DNA"/>
</dbReference>
<evidence type="ECO:0000313" key="11">
    <source>
        <dbReference type="Proteomes" id="UP000001933"/>
    </source>
</evidence>
<feature type="region of interest" description="Disordered" evidence="8">
    <location>
        <begin position="293"/>
        <end position="313"/>
    </location>
</feature>
<dbReference type="CDD" id="cd16913">
    <property type="entry name" value="YkuD_like"/>
    <property type="match status" value="1"/>
</dbReference>
<dbReference type="AlphaFoldDB" id="Q2LUV2"/>
<dbReference type="GO" id="GO:0008360">
    <property type="term" value="P:regulation of cell shape"/>
    <property type="evidence" value="ECO:0007669"/>
    <property type="project" value="UniProtKB-UniRule"/>
</dbReference>
<keyword evidence="4 7" id="KW-0133">Cell shape</keyword>
<dbReference type="GO" id="GO:0071555">
    <property type="term" value="P:cell wall organization"/>
    <property type="evidence" value="ECO:0007669"/>
    <property type="project" value="UniProtKB-UniRule"/>
</dbReference>
<dbReference type="STRING" id="56780.SYN_00443"/>
<feature type="active site" description="Nucleophile" evidence="7">
    <location>
        <position position="186"/>
    </location>
</feature>
<dbReference type="SUPFAM" id="SSF141523">
    <property type="entry name" value="L,D-transpeptidase catalytic domain-like"/>
    <property type="match status" value="1"/>
</dbReference>
<evidence type="ECO:0000256" key="8">
    <source>
        <dbReference type="SAM" id="MobiDB-lite"/>
    </source>
</evidence>
<dbReference type="PANTHER" id="PTHR36699">
    <property type="entry name" value="LD-TRANSPEPTIDASE"/>
    <property type="match status" value="1"/>
</dbReference>
<evidence type="ECO:0000256" key="3">
    <source>
        <dbReference type="ARBA" id="ARBA00022679"/>
    </source>
</evidence>
<dbReference type="eggNOG" id="COG3034">
    <property type="taxonomic scope" value="Bacteria"/>
</dbReference>
<dbReference type="KEGG" id="sat:SYN_00443"/>
<dbReference type="InterPro" id="IPR005490">
    <property type="entry name" value="LD_TPept_cat_dom"/>
</dbReference>
<feature type="active site" description="Proton donor/acceptor" evidence="7">
    <location>
        <position position="178"/>
    </location>
</feature>
<dbReference type="MEROPS" id="C82.A01"/>
<evidence type="ECO:0000256" key="1">
    <source>
        <dbReference type="ARBA" id="ARBA00004752"/>
    </source>
</evidence>
<keyword evidence="3" id="KW-0808">Transferase</keyword>
<dbReference type="InParanoid" id="Q2LUV2"/>
<dbReference type="Proteomes" id="UP000001933">
    <property type="component" value="Chromosome"/>
</dbReference>
<protein>
    <submittedName>
        <fullName evidence="10">Hypothetical membrane protein</fullName>
    </submittedName>
</protein>
<dbReference type="GO" id="GO:0004180">
    <property type="term" value="F:carboxypeptidase activity"/>
    <property type="evidence" value="ECO:0007669"/>
    <property type="project" value="UniProtKB-ARBA"/>
</dbReference>
<dbReference type="OrthoDB" id="9809748at2"/>
<evidence type="ECO:0000259" key="9">
    <source>
        <dbReference type="PROSITE" id="PS52029"/>
    </source>
</evidence>
<dbReference type="Gene3D" id="2.40.440.10">
    <property type="entry name" value="L,D-transpeptidase catalytic domain-like"/>
    <property type="match status" value="1"/>
</dbReference>
<reference evidence="10 11" key="1">
    <citation type="journal article" date="2007" name="Proc. Natl. Acad. Sci. U.S.A.">
        <title>The genome of Syntrophus aciditrophicus: life at the thermodynamic limit of microbial growth.</title>
        <authorList>
            <person name="McInerney M.J."/>
            <person name="Rohlin L."/>
            <person name="Mouttaki H."/>
            <person name="Kim U."/>
            <person name="Krupp R.S."/>
            <person name="Rios-Hernandez L."/>
            <person name="Sieber J."/>
            <person name="Struchtemeyer C.G."/>
            <person name="Bhattacharyya A."/>
            <person name="Campbell J.W."/>
            <person name="Gunsalus R.P."/>
        </authorList>
    </citation>
    <scope>NUCLEOTIDE SEQUENCE [LARGE SCALE GENOMIC DNA]</scope>
    <source>
        <strain evidence="10 11">SB</strain>
    </source>
</reference>
<dbReference type="GO" id="GO:0016740">
    <property type="term" value="F:transferase activity"/>
    <property type="evidence" value="ECO:0007669"/>
    <property type="project" value="UniProtKB-KW"/>
</dbReference>
<evidence type="ECO:0000256" key="2">
    <source>
        <dbReference type="ARBA" id="ARBA00005992"/>
    </source>
</evidence>
<dbReference type="Pfam" id="PF03734">
    <property type="entry name" value="YkuD"/>
    <property type="match status" value="1"/>
</dbReference>
<proteinExistence type="inferred from homology"/>
<comment type="pathway">
    <text evidence="1 7">Cell wall biogenesis; peptidoglycan biosynthesis.</text>
</comment>
<accession>Q2LUV2</accession>
<name>Q2LUV2_SYNAS</name>
<evidence type="ECO:0000256" key="6">
    <source>
        <dbReference type="ARBA" id="ARBA00023316"/>
    </source>
</evidence>
<dbReference type="PROSITE" id="PS52029">
    <property type="entry name" value="LD_TPASE"/>
    <property type="match status" value="1"/>
</dbReference>
<dbReference type="HOGENOM" id="CLU_888328_0_0_7"/>
<organism evidence="10 11">
    <name type="scientific">Syntrophus aciditrophicus (strain SB)</name>
    <dbReference type="NCBI Taxonomy" id="56780"/>
    <lineage>
        <taxon>Bacteria</taxon>
        <taxon>Pseudomonadati</taxon>
        <taxon>Thermodesulfobacteriota</taxon>
        <taxon>Syntrophia</taxon>
        <taxon>Syntrophales</taxon>
        <taxon>Syntrophaceae</taxon>
        <taxon>Syntrophus</taxon>
    </lineage>
</organism>
<keyword evidence="5 7" id="KW-0573">Peptidoglycan synthesis</keyword>
<dbReference type="UniPathway" id="UPA00219"/>
<evidence type="ECO:0000256" key="4">
    <source>
        <dbReference type="ARBA" id="ARBA00022960"/>
    </source>
</evidence>
<evidence type="ECO:0000313" key="10">
    <source>
        <dbReference type="EMBL" id="ABC77861.1"/>
    </source>
</evidence>
<feature type="domain" description="L,D-TPase catalytic" evidence="9">
    <location>
        <begin position="83"/>
        <end position="214"/>
    </location>
</feature>
<evidence type="ECO:0000256" key="7">
    <source>
        <dbReference type="PROSITE-ProRule" id="PRU01373"/>
    </source>
</evidence>